<organism evidence="1 2">
    <name type="scientific">Solanum verrucosum</name>
    <dbReference type="NCBI Taxonomy" id="315347"/>
    <lineage>
        <taxon>Eukaryota</taxon>
        <taxon>Viridiplantae</taxon>
        <taxon>Streptophyta</taxon>
        <taxon>Embryophyta</taxon>
        <taxon>Tracheophyta</taxon>
        <taxon>Spermatophyta</taxon>
        <taxon>Magnoliopsida</taxon>
        <taxon>eudicotyledons</taxon>
        <taxon>Gunneridae</taxon>
        <taxon>Pentapetalae</taxon>
        <taxon>asterids</taxon>
        <taxon>lamiids</taxon>
        <taxon>Solanales</taxon>
        <taxon>Solanaceae</taxon>
        <taxon>Solanoideae</taxon>
        <taxon>Solaneae</taxon>
        <taxon>Solanum</taxon>
    </lineage>
</organism>
<evidence type="ECO:0000313" key="1">
    <source>
        <dbReference type="EMBL" id="WMV22255.1"/>
    </source>
</evidence>
<sequence length="79" mass="9278">MLWFHMSRACCQLNVLRSNLLCLGKIWKWKPVPHQLKGYCMSKRLASKLKVMKLFLIDMERCLSMSCLQLVSESCTKKL</sequence>
<dbReference type="EMBL" id="CP133614">
    <property type="protein sequence ID" value="WMV22255.1"/>
    <property type="molecule type" value="Genomic_DNA"/>
</dbReference>
<dbReference type="AlphaFoldDB" id="A0AAF0TQM2"/>
<keyword evidence="2" id="KW-1185">Reference proteome</keyword>
<reference evidence="1" key="1">
    <citation type="submission" date="2023-08" db="EMBL/GenBank/DDBJ databases">
        <title>A de novo genome assembly of Solanum verrucosum Schlechtendal, a Mexican diploid species geographically isolated from the other diploid A-genome species in potato relatives.</title>
        <authorList>
            <person name="Hosaka K."/>
        </authorList>
    </citation>
    <scope>NUCLEOTIDE SEQUENCE</scope>
    <source>
        <tissue evidence="1">Young leaves</tissue>
    </source>
</reference>
<proteinExistence type="predicted"/>
<name>A0AAF0TQM2_SOLVR</name>
<accession>A0AAF0TQM2</accession>
<evidence type="ECO:0000313" key="2">
    <source>
        <dbReference type="Proteomes" id="UP001234989"/>
    </source>
</evidence>
<protein>
    <submittedName>
        <fullName evidence="1">Uncharacterized protein</fullName>
    </submittedName>
</protein>
<gene>
    <name evidence="1" type="ORF">MTR67_015640</name>
</gene>
<dbReference type="Proteomes" id="UP001234989">
    <property type="component" value="Chromosome 3"/>
</dbReference>